<dbReference type="SUPFAM" id="SSF47336">
    <property type="entry name" value="ACP-like"/>
    <property type="match status" value="1"/>
</dbReference>
<dbReference type="InterPro" id="IPR051414">
    <property type="entry name" value="Adenylate-forming_Reductase"/>
</dbReference>
<keyword evidence="2" id="KW-0597">Phosphoprotein</keyword>
<dbReference type="InterPro" id="IPR009081">
    <property type="entry name" value="PP-bd_ACP"/>
</dbReference>
<dbReference type="Pfam" id="PF00550">
    <property type="entry name" value="PP-binding"/>
    <property type="match status" value="1"/>
</dbReference>
<dbReference type="Gene3D" id="3.40.50.12780">
    <property type="entry name" value="N-terminal domain of ligase-like"/>
    <property type="match status" value="1"/>
</dbReference>
<keyword evidence="1" id="KW-0596">Phosphopantetheine</keyword>
<dbReference type="InterPro" id="IPR036736">
    <property type="entry name" value="ACP-like_sf"/>
</dbReference>
<feature type="transmembrane region" description="Helical" evidence="3">
    <location>
        <begin position="108"/>
        <end position="127"/>
    </location>
</feature>
<keyword evidence="3" id="KW-0812">Transmembrane</keyword>
<dbReference type="PROSITE" id="PS00012">
    <property type="entry name" value="PHOSPHOPANTETHEINE"/>
    <property type="match status" value="1"/>
</dbReference>
<dbReference type="Pfam" id="PF00501">
    <property type="entry name" value="AMP-binding"/>
    <property type="match status" value="1"/>
</dbReference>
<dbReference type="Gene3D" id="3.40.50.720">
    <property type="entry name" value="NAD(P)-binding Rossmann-like Domain"/>
    <property type="match status" value="1"/>
</dbReference>
<sequence length="977" mass="107592">MGSYREHRFIRPDFSPLQPLNGEAAAGDSINCLPDLIQYNAIQNGDQTFCIQGETIVENSRRISYQELERAVSACSYWVESHLELGRKEPESFKPKPVALYLESDVGLFIYIAAMLASGIPVVLLSARLSDMAVKHLLDETGATTLLVSSRSRRSLTPVTVALVNIVVAQPYHYFLADDVKRNQSQPKIDENNRDVLILHSSGTTGLPKPIRLAHRYLLGYAACHNFDKDEEADWRNLSTLPLYHGFGLLAPCLSLSVGMACCFPPSNTIPAADSTLRLLKSFQAESLMTVPSILEDIVLLDDEQLKISMKSLATLRFVAVGGGPIKQQVGEVLASNNINLLNHYGATEIGAIAAIFSPGKDYDWRYLRLRKDLGLQLRSLNEDGAEGLHKLVGFPCGWGEPFEIQDELELRPNSKHTEVKILRRRDDLIVLKTGEKVSPGLLEEALSKDAAVRTAVCIGNGFFELVLLVERSRSAEMSHNAFIDHVWNLIEGINPLLDQHARISSKAAIIQKPSNKEIRRSDKGSVMRKQIHEDFKLEIEQAYEALELSATPLILQPYNLESQLIDLVKDLLKSSSRPCDDLNNADDLFEAGLDSLSTVRLARAINSAVRNACPRSFHTIKPDFIYRNPTFALLADALRPILRGIDSSSAQAPGRDSEMRSMLSNFLTARSQTTGKGSIVLITGSTGTLGVHVLHHLALSPQVTQIICLNRPGYKNGICIHPRDRQAAANSGAGLFFPPHLWSKIEFLEANMQAVDLGVGKEAFSRLIQSITHIVHLAWPMDFKRSLASFAPHVSGTNALADLAIAAHEASGGAVRPRLLFASSIAVLARYDAKDVLVPETAIEDPLATAPMGYAEAKWVCEQMLWRKGKYHDDKLDVMIVRIGQLSGGEEAGVWKVEEHFPTLVRLSQKVGALPALQGSFSWLPANRAGKVVTELLFQRGPVKSAFFHVENPIRQPNQDLAAILGEAGVLNLAEY</sequence>
<dbReference type="PROSITE" id="PS50075">
    <property type="entry name" value="CARRIER"/>
    <property type="match status" value="1"/>
</dbReference>
<evidence type="ECO:0000256" key="3">
    <source>
        <dbReference type="SAM" id="Phobius"/>
    </source>
</evidence>
<evidence type="ECO:0000313" key="5">
    <source>
        <dbReference type="EMBL" id="KAK3208875.1"/>
    </source>
</evidence>
<dbReference type="Pfam" id="PF23562">
    <property type="entry name" value="AMP-binding_C_3"/>
    <property type="match status" value="1"/>
</dbReference>
<dbReference type="InterPro" id="IPR020845">
    <property type="entry name" value="AMP-binding_CS"/>
</dbReference>
<dbReference type="InterPro" id="IPR013120">
    <property type="entry name" value="FAR_NAD-bd"/>
</dbReference>
<reference evidence="5 6" key="1">
    <citation type="submission" date="2021-02" db="EMBL/GenBank/DDBJ databases">
        <title>Genome assembly of Pseudopithomyces chartarum.</title>
        <authorList>
            <person name="Jauregui R."/>
            <person name="Singh J."/>
            <person name="Voisey C."/>
        </authorList>
    </citation>
    <scope>NUCLEOTIDE SEQUENCE [LARGE SCALE GENOMIC DNA]</scope>
    <source>
        <strain evidence="5 6">AGR01</strain>
    </source>
</reference>
<evidence type="ECO:0000259" key="4">
    <source>
        <dbReference type="PROSITE" id="PS50075"/>
    </source>
</evidence>
<dbReference type="InterPro" id="IPR006162">
    <property type="entry name" value="Ppantetheine_attach_site"/>
</dbReference>
<organism evidence="5 6">
    <name type="scientific">Pseudopithomyces chartarum</name>
    <dbReference type="NCBI Taxonomy" id="1892770"/>
    <lineage>
        <taxon>Eukaryota</taxon>
        <taxon>Fungi</taxon>
        <taxon>Dikarya</taxon>
        <taxon>Ascomycota</taxon>
        <taxon>Pezizomycotina</taxon>
        <taxon>Dothideomycetes</taxon>
        <taxon>Pleosporomycetidae</taxon>
        <taxon>Pleosporales</taxon>
        <taxon>Massarineae</taxon>
        <taxon>Didymosphaeriaceae</taxon>
        <taxon>Pseudopithomyces</taxon>
    </lineage>
</organism>
<keyword evidence="3" id="KW-1133">Transmembrane helix</keyword>
<evidence type="ECO:0000313" key="6">
    <source>
        <dbReference type="Proteomes" id="UP001280581"/>
    </source>
</evidence>
<dbReference type="EMBL" id="WVTA01000007">
    <property type="protein sequence ID" value="KAK3208875.1"/>
    <property type="molecule type" value="Genomic_DNA"/>
</dbReference>
<keyword evidence="3" id="KW-0472">Membrane</keyword>
<gene>
    <name evidence="5" type="ORF">GRF29_77g2282001</name>
</gene>
<dbReference type="SUPFAM" id="SSF56801">
    <property type="entry name" value="Acetyl-CoA synthetase-like"/>
    <property type="match status" value="1"/>
</dbReference>
<feature type="domain" description="Carrier" evidence="4">
    <location>
        <begin position="559"/>
        <end position="643"/>
    </location>
</feature>
<evidence type="ECO:0000256" key="1">
    <source>
        <dbReference type="ARBA" id="ARBA00022450"/>
    </source>
</evidence>
<dbReference type="Gene3D" id="1.10.1200.10">
    <property type="entry name" value="ACP-like"/>
    <property type="match status" value="1"/>
</dbReference>
<dbReference type="Proteomes" id="UP001280581">
    <property type="component" value="Unassembled WGS sequence"/>
</dbReference>
<dbReference type="InterPro" id="IPR036291">
    <property type="entry name" value="NAD(P)-bd_dom_sf"/>
</dbReference>
<dbReference type="PROSITE" id="PS00455">
    <property type="entry name" value="AMP_BINDING"/>
    <property type="match status" value="1"/>
</dbReference>
<dbReference type="SUPFAM" id="SSF51735">
    <property type="entry name" value="NAD(P)-binding Rossmann-fold domains"/>
    <property type="match status" value="1"/>
</dbReference>
<dbReference type="InterPro" id="IPR000873">
    <property type="entry name" value="AMP-dep_synth/lig_dom"/>
</dbReference>
<dbReference type="Pfam" id="PF07993">
    <property type="entry name" value="NAD_binding_4"/>
    <property type="match status" value="1"/>
</dbReference>
<dbReference type="PANTHER" id="PTHR43439">
    <property type="entry name" value="PHENYLACETATE-COENZYME A LIGASE"/>
    <property type="match status" value="1"/>
</dbReference>
<name>A0AAN6M0N0_9PLEO</name>
<dbReference type="PANTHER" id="PTHR43439:SF2">
    <property type="entry name" value="ENZYME, PUTATIVE (JCVI)-RELATED"/>
    <property type="match status" value="1"/>
</dbReference>
<accession>A0AAN6M0N0</accession>
<comment type="caution">
    <text evidence="5">The sequence shown here is derived from an EMBL/GenBank/DDBJ whole genome shotgun (WGS) entry which is preliminary data.</text>
</comment>
<protein>
    <recommendedName>
        <fullName evidence="4">Carrier domain-containing protein</fullName>
    </recommendedName>
</protein>
<dbReference type="AlphaFoldDB" id="A0AAN6M0N0"/>
<evidence type="ECO:0000256" key="2">
    <source>
        <dbReference type="ARBA" id="ARBA00022553"/>
    </source>
</evidence>
<proteinExistence type="predicted"/>
<keyword evidence="6" id="KW-1185">Reference proteome</keyword>
<dbReference type="InterPro" id="IPR042099">
    <property type="entry name" value="ANL_N_sf"/>
</dbReference>